<dbReference type="NCBIfam" id="TIGR02231">
    <property type="entry name" value="mucoidy inhibitor MuiA family protein"/>
    <property type="match status" value="1"/>
</dbReference>
<feature type="domain" description="DUF4140" evidence="4">
    <location>
        <begin position="28"/>
        <end position="128"/>
    </location>
</feature>
<protein>
    <recommendedName>
        <fullName evidence="7">Mucoidy inhibitor MuiA family protein</fullName>
    </recommendedName>
</protein>
<evidence type="ECO:0000256" key="2">
    <source>
        <dbReference type="SAM" id="SignalP"/>
    </source>
</evidence>
<feature type="domain" description="DUF4139" evidence="3">
    <location>
        <begin position="214"/>
        <end position="522"/>
    </location>
</feature>
<evidence type="ECO:0008006" key="7">
    <source>
        <dbReference type="Google" id="ProtNLM"/>
    </source>
</evidence>
<evidence type="ECO:0000259" key="3">
    <source>
        <dbReference type="Pfam" id="PF13598"/>
    </source>
</evidence>
<dbReference type="InterPro" id="IPR011935">
    <property type="entry name" value="CHP02231"/>
</dbReference>
<feature type="coiled-coil region" evidence="1">
    <location>
        <begin position="158"/>
        <end position="192"/>
    </location>
</feature>
<feature type="chain" id="PRO_5008689748" description="Mucoidy inhibitor MuiA family protein" evidence="2">
    <location>
        <begin position="20"/>
        <end position="531"/>
    </location>
</feature>
<gene>
    <name evidence="5" type="ORF">GA0061080_103320</name>
</gene>
<sequence length="531" mass="59271">MKIQKLAFLIVFASSSAFANNNVTLNKVTLFLQGAELQGQSTVSLTKGENEILLTGIANGVKANSINVGFGNDANVKVLSTLFNDNYIDDSEESQEIQSLLEELQKLQEKHDTVEIELKAVSEQVTLLQGNRLDLLVKGANDDLNGMQSALDFIKTNLVTVLNEQNKLQKQLDEIDEQILQCQDKIDKQKASAKNTTNAITVKVYSNKDITLPVTLSYVTNKAGWAPIYDVRVADINSPLQLAYKADIYQNTGLDWQNVDFSLSTSNPSEGVIAPDLVPWYIDIYTQKGGLLKNDGNMSAKKLTVALEDADVYIDDNNDNALTNTSDINTRFEVKLPYTIKSNSNNNILTLQNKEVEAKYHYIAIPKLDSSVYLQAQIVDWDRLNLLPGKSTVFFNGNYIGESFITTKDLKETLDISLGKDKNIFIARNRNVNETSKPSLFGNDISQKYAYTIDVKNAKTLPIDIVVYDQLPIIVNKSVSLDDARYDGATYNKETGELIWEFKLNPSENKNLNLSFKLTYPKDKVNDIIGL</sequence>
<dbReference type="RefSeq" id="WP_091124308.1">
    <property type="nucleotide sequence ID" value="NZ_FMBA01000033.1"/>
</dbReference>
<dbReference type="Pfam" id="PF13598">
    <property type="entry name" value="DUF4139"/>
    <property type="match status" value="1"/>
</dbReference>
<feature type="coiled-coil region" evidence="1">
    <location>
        <begin position="90"/>
        <end position="124"/>
    </location>
</feature>
<dbReference type="PANTHER" id="PTHR31005">
    <property type="entry name" value="DUF4139 DOMAIN-CONTAINING PROTEIN"/>
    <property type="match status" value="1"/>
</dbReference>
<dbReference type="STRING" id="1798183.GA0061080_103320"/>
<accession>A0A1C4CAA0</accession>
<dbReference type="Proteomes" id="UP000199698">
    <property type="component" value="Unassembled WGS sequence"/>
</dbReference>
<keyword evidence="2" id="KW-0732">Signal</keyword>
<keyword evidence="1" id="KW-0175">Coiled coil</keyword>
<evidence type="ECO:0000313" key="6">
    <source>
        <dbReference type="Proteomes" id="UP000199698"/>
    </source>
</evidence>
<dbReference type="AlphaFoldDB" id="A0A1C4CAA0"/>
<evidence type="ECO:0000259" key="4">
    <source>
        <dbReference type="Pfam" id="PF13600"/>
    </source>
</evidence>
<reference evidence="6" key="1">
    <citation type="submission" date="2016-08" db="EMBL/GenBank/DDBJ databases">
        <authorList>
            <person name="Varghese N."/>
            <person name="Submissions Spin"/>
        </authorList>
    </citation>
    <scope>NUCLEOTIDE SEQUENCE [LARGE SCALE GENOMIC DNA]</scope>
    <source>
        <strain evidence="6">R-53144</strain>
    </source>
</reference>
<keyword evidence="6" id="KW-1185">Reference proteome</keyword>
<evidence type="ECO:0000313" key="5">
    <source>
        <dbReference type="EMBL" id="SCC16036.1"/>
    </source>
</evidence>
<dbReference type="PANTHER" id="PTHR31005:SF8">
    <property type="entry name" value="DUF4139 DOMAIN-CONTAINING PROTEIN"/>
    <property type="match status" value="1"/>
</dbReference>
<dbReference type="InterPro" id="IPR025554">
    <property type="entry name" value="DUF4140"/>
</dbReference>
<proteinExistence type="predicted"/>
<feature type="signal peptide" evidence="2">
    <location>
        <begin position="1"/>
        <end position="19"/>
    </location>
</feature>
<dbReference type="InterPro" id="IPR037291">
    <property type="entry name" value="DUF4139"/>
</dbReference>
<dbReference type="Pfam" id="PF13600">
    <property type="entry name" value="DUF4140"/>
    <property type="match status" value="1"/>
</dbReference>
<name>A0A1C4CAA0_9GAMM</name>
<organism evidence="5 6">
    <name type="scientific">Gilliamella intestini</name>
    <dbReference type="NCBI Taxonomy" id="1798183"/>
    <lineage>
        <taxon>Bacteria</taxon>
        <taxon>Pseudomonadati</taxon>
        <taxon>Pseudomonadota</taxon>
        <taxon>Gammaproteobacteria</taxon>
        <taxon>Orbales</taxon>
        <taxon>Orbaceae</taxon>
        <taxon>Gilliamella</taxon>
    </lineage>
</organism>
<dbReference type="EMBL" id="FMBA01000033">
    <property type="protein sequence ID" value="SCC16036.1"/>
    <property type="molecule type" value="Genomic_DNA"/>
</dbReference>
<dbReference type="OrthoDB" id="9777444at2"/>
<evidence type="ECO:0000256" key="1">
    <source>
        <dbReference type="SAM" id="Coils"/>
    </source>
</evidence>